<dbReference type="Gene3D" id="3.20.20.450">
    <property type="entry name" value="EAL domain"/>
    <property type="match status" value="1"/>
</dbReference>
<dbReference type="RefSeq" id="WP_151179026.1">
    <property type="nucleotide sequence ID" value="NZ_CP042906.1"/>
</dbReference>
<proteinExistence type="predicted"/>
<reference evidence="1 2" key="1">
    <citation type="submission" date="2019-08" db="EMBL/GenBank/DDBJ databases">
        <title>Hyperibacter terrae gen. nov., sp. nov. and Hyperibacter viscosus sp. nov., two new members in the family Rhodospirillaceae isolated from the rhizosphere of Hypericum perforatum.</title>
        <authorList>
            <person name="Noviana Z."/>
        </authorList>
    </citation>
    <scope>NUCLEOTIDE SEQUENCE [LARGE SCALE GENOMIC DNA]</scope>
    <source>
        <strain evidence="1 2">R5913</strain>
    </source>
</reference>
<dbReference type="SUPFAM" id="SSF141868">
    <property type="entry name" value="EAL domain-like"/>
    <property type="match status" value="1"/>
</dbReference>
<name>A0A5J6MNZ2_9PROT</name>
<protein>
    <submittedName>
        <fullName evidence="1">Uncharacterized protein</fullName>
    </submittedName>
</protein>
<sequence>MARLWGNIASMLGIGGQPATAGALPAGEAAPADPVLAAGDLLPSQSQAATDDASAAVEAFTRVEFGQRLTTLASYGSAISAGRVKLINLDELKREFGPRWHEIADRVAVTIASVLKTRLGPRDAFIRLDEAHFVLLFGTHDGERAAAVCSLIAAEIKQKLFGVERDLGAMKLATATVRVDGSVTLDPIDPLATLTSMLDAAPAVTEHGHASETAAPKARPDPEWREVRLPRDLAAGEGPRSVPIKISPRALNDLIKTLGATVGDWQQAGPTAEHVIFDGAEMQRQIAESARRQETLRQIEAAASGMTVPVAAPFGTPGGSERDLIVSQLRGATFRYQPIWHRETQAITSYGLNLRFLVDQAQLSVNELMAWEDDPEVVVAVDLLVAKKALADLASMLRQGTKAILSLPIHRAVLDLPVARAQLLALLTAAPVPMRQLILLDILDAYAGDWAMLPALVAGLRRASREVVLRLPLDHTDFSRVLAAGARTVGGDLREHAWPHARAMRGLADFGKAARSAGLKCYVLGINTQPLAIAAIAAGFDYLAGNAVSPEIPEPVGVVPLDAAHVSRGASANRSLKR</sequence>
<dbReference type="AlphaFoldDB" id="A0A5J6MNZ2"/>
<keyword evidence="2" id="KW-1185">Reference proteome</keyword>
<gene>
    <name evidence="1" type="ORF">FRZ44_42280</name>
</gene>
<evidence type="ECO:0000313" key="1">
    <source>
        <dbReference type="EMBL" id="QEX18917.1"/>
    </source>
</evidence>
<accession>A0A5J6MNZ2</accession>
<organism evidence="1 2">
    <name type="scientific">Hypericibacter terrae</name>
    <dbReference type="NCBI Taxonomy" id="2602015"/>
    <lineage>
        <taxon>Bacteria</taxon>
        <taxon>Pseudomonadati</taxon>
        <taxon>Pseudomonadota</taxon>
        <taxon>Alphaproteobacteria</taxon>
        <taxon>Rhodospirillales</taxon>
        <taxon>Dongiaceae</taxon>
        <taxon>Hypericibacter</taxon>
    </lineage>
</organism>
<dbReference type="Gene3D" id="3.30.70.270">
    <property type="match status" value="1"/>
</dbReference>
<evidence type="ECO:0000313" key="2">
    <source>
        <dbReference type="Proteomes" id="UP000326202"/>
    </source>
</evidence>
<dbReference type="InterPro" id="IPR035919">
    <property type="entry name" value="EAL_sf"/>
</dbReference>
<dbReference type="SUPFAM" id="SSF55073">
    <property type="entry name" value="Nucleotide cyclase"/>
    <property type="match status" value="1"/>
</dbReference>
<dbReference type="Proteomes" id="UP000326202">
    <property type="component" value="Chromosome"/>
</dbReference>
<dbReference type="EMBL" id="CP042906">
    <property type="protein sequence ID" value="QEX18917.1"/>
    <property type="molecule type" value="Genomic_DNA"/>
</dbReference>
<dbReference type="InterPro" id="IPR029787">
    <property type="entry name" value="Nucleotide_cyclase"/>
</dbReference>
<dbReference type="OrthoDB" id="7335474at2"/>
<dbReference type="KEGG" id="htq:FRZ44_42280"/>
<dbReference type="InterPro" id="IPR043128">
    <property type="entry name" value="Rev_trsase/Diguanyl_cyclase"/>
</dbReference>